<accession>A0ABU0HU15</accession>
<protein>
    <recommendedName>
        <fullName evidence="2">YARHG domain-containing protein</fullName>
    </recommendedName>
</protein>
<reference evidence="3 4" key="1">
    <citation type="submission" date="2023-07" db="EMBL/GenBank/DDBJ databases">
        <title>Genomic Encyclopedia of Type Strains, Phase IV (KMG-IV): sequencing the most valuable type-strain genomes for metagenomic binning, comparative biology and taxonomic classification.</title>
        <authorList>
            <person name="Goeker M."/>
        </authorList>
    </citation>
    <scope>NUCLEOTIDE SEQUENCE [LARGE SCALE GENOMIC DNA]</scope>
    <source>
        <strain evidence="3 4">DSM 19562</strain>
    </source>
</reference>
<keyword evidence="4" id="KW-1185">Reference proteome</keyword>
<evidence type="ECO:0000256" key="1">
    <source>
        <dbReference type="SAM" id="SignalP"/>
    </source>
</evidence>
<organism evidence="3 4">
    <name type="scientific">Methylobacterium persicinum</name>
    <dbReference type="NCBI Taxonomy" id="374426"/>
    <lineage>
        <taxon>Bacteria</taxon>
        <taxon>Pseudomonadati</taxon>
        <taxon>Pseudomonadota</taxon>
        <taxon>Alphaproteobacteria</taxon>
        <taxon>Hyphomicrobiales</taxon>
        <taxon>Methylobacteriaceae</taxon>
        <taxon>Methylobacterium</taxon>
    </lineage>
</organism>
<feature type="signal peptide" evidence="1">
    <location>
        <begin position="1"/>
        <end position="25"/>
    </location>
</feature>
<feature type="domain" description="YARHG" evidence="2">
    <location>
        <begin position="97"/>
        <end position="176"/>
    </location>
</feature>
<dbReference type="Pfam" id="PF08239">
    <property type="entry name" value="SH3_3"/>
    <property type="match status" value="1"/>
</dbReference>
<dbReference type="Proteomes" id="UP001236369">
    <property type="component" value="Unassembled WGS sequence"/>
</dbReference>
<evidence type="ECO:0000313" key="3">
    <source>
        <dbReference type="EMBL" id="MDQ0445333.1"/>
    </source>
</evidence>
<feature type="chain" id="PRO_5046273604" description="YARHG domain-containing protein" evidence="1">
    <location>
        <begin position="26"/>
        <end position="182"/>
    </location>
</feature>
<dbReference type="Gene3D" id="2.30.30.40">
    <property type="entry name" value="SH3 Domains"/>
    <property type="match status" value="1"/>
</dbReference>
<dbReference type="InterPro" id="IPR025582">
    <property type="entry name" value="YARHG_dom"/>
</dbReference>
<evidence type="ECO:0000259" key="2">
    <source>
        <dbReference type="SMART" id="SM01324"/>
    </source>
</evidence>
<comment type="caution">
    <text evidence="3">The sequence shown here is derived from an EMBL/GenBank/DDBJ whole genome shotgun (WGS) entry which is preliminary data.</text>
</comment>
<sequence>MRKVGLSIFGSVLCSIAFAAGSAWAQVEQERFSYPVGLDPYGDNFLALRSQPSGSDGVRIARLGPNTLFIEIGRQGGWVNIQLPSGQTGWVSARYVGCCRTAETGPTVRSAPVAPSSCDDLLYERNAIFKSAGYCFRTPRGIRAFGNAGCQYDDEADVPLSIRQRQQVTQIRATERRLGCAP</sequence>
<gene>
    <name evidence="3" type="ORF">QO016_004862</name>
</gene>
<dbReference type="EMBL" id="JAUSVV010000026">
    <property type="protein sequence ID" value="MDQ0445333.1"/>
    <property type="molecule type" value="Genomic_DNA"/>
</dbReference>
<proteinExistence type="predicted"/>
<dbReference type="InterPro" id="IPR003646">
    <property type="entry name" value="SH3-like_bac-type"/>
</dbReference>
<name>A0ABU0HU15_9HYPH</name>
<evidence type="ECO:0000313" key="4">
    <source>
        <dbReference type="Proteomes" id="UP001236369"/>
    </source>
</evidence>
<dbReference type="Pfam" id="PF13308">
    <property type="entry name" value="YARHG"/>
    <property type="match status" value="1"/>
</dbReference>
<dbReference type="SMART" id="SM01324">
    <property type="entry name" value="YARHG"/>
    <property type="match status" value="1"/>
</dbReference>
<keyword evidence="1" id="KW-0732">Signal</keyword>